<evidence type="ECO:0000256" key="4">
    <source>
        <dbReference type="ARBA" id="ARBA00013948"/>
    </source>
</evidence>
<dbReference type="EMBL" id="ML994304">
    <property type="protein sequence ID" value="KAF2196915.1"/>
    <property type="molecule type" value="Genomic_DNA"/>
</dbReference>
<dbReference type="InterPro" id="IPR050339">
    <property type="entry name" value="CC_SR_Kinase"/>
</dbReference>
<accession>A0A9P4JCU0</accession>
<dbReference type="PROSITE" id="PS50011">
    <property type="entry name" value="PROTEIN_KINASE_DOM"/>
    <property type="match status" value="1"/>
</dbReference>
<dbReference type="InterPro" id="IPR011009">
    <property type="entry name" value="Kinase-like_dom_sf"/>
</dbReference>
<dbReference type="InterPro" id="IPR000719">
    <property type="entry name" value="Prot_kinase_dom"/>
</dbReference>
<evidence type="ECO:0000256" key="14">
    <source>
        <dbReference type="SAM" id="MobiDB-lite"/>
    </source>
</evidence>
<evidence type="ECO:0000256" key="5">
    <source>
        <dbReference type="ARBA" id="ARBA00019973"/>
    </source>
</evidence>
<proteinExistence type="predicted"/>
<dbReference type="Gene3D" id="1.10.510.10">
    <property type="entry name" value="Transferase(Phosphotransferase) domain 1"/>
    <property type="match status" value="1"/>
</dbReference>
<dbReference type="GO" id="GO:0005737">
    <property type="term" value="C:cytoplasm"/>
    <property type="evidence" value="ECO:0007669"/>
    <property type="project" value="TreeGrafter"/>
</dbReference>
<dbReference type="OrthoDB" id="4062651at2759"/>
<dbReference type="GO" id="GO:0005634">
    <property type="term" value="C:nucleus"/>
    <property type="evidence" value="ECO:0007669"/>
    <property type="project" value="TreeGrafter"/>
</dbReference>
<evidence type="ECO:0000256" key="1">
    <source>
        <dbReference type="ARBA" id="ARBA00003747"/>
    </source>
</evidence>
<dbReference type="SUPFAM" id="SSF56112">
    <property type="entry name" value="Protein kinase-like (PK-like)"/>
    <property type="match status" value="1"/>
</dbReference>
<comment type="subunit">
    <text evidence="2">Component of the EKC/KEOPS complex composed of at least BUD32, CGI121, GON7, KAE1 and PCC1; the whole complex dimerizes.</text>
</comment>
<dbReference type="AlphaFoldDB" id="A0A9P4JCU0"/>
<reference evidence="16" key="1">
    <citation type="journal article" date="2020" name="Stud. Mycol.">
        <title>101 Dothideomycetes genomes: a test case for predicting lifestyles and emergence of pathogens.</title>
        <authorList>
            <person name="Haridas S."/>
            <person name="Albert R."/>
            <person name="Binder M."/>
            <person name="Bloem J."/>
            <person name="Labutti K."/>
            <person name="Salamov A."/>
            <person name="Andreopoulos B."/>
            <person name="Baker S."/>
            <person name="Barry K."/>
            <person name="Bills G."/>
            <person name="Bluhm B."/>
            <person name="Cannon C."/>
            <person name="Castanera R."/>
            <person name="Culley D."/>
            <person name="Daum C."/>
            <person name="Ezra D."/>
            <person name="Gonzalez J."/>
            <person name="Henrissat B."/>
            <person name="Kuo A."/>
            <person name="Liang C."/>
            <person name="Lipzen A."/>
            <person name="Lutzoni F."/>
            <person name="Magnuson J."/>
            <person name="Mondo S."/>
            <person name="Nolan M."/>
            <person name="Ohm R."/>
            <person name="Pangilinan J."/>
            <person name="Park H.-J."/>
            <person name="Ramirez L."/>
            <person name="Alfaro M."/>
            <person name="Sun H."/>
            <person name="Tritt A."/>
            <person name="Yoshinaga Y."/>
            <person name="Zwiers L.-H."/>
            <person name="Turgeon B."/>
            <person name="Goodwin S."/>
            <person name="Spatafora J."/>
            <person name="Crous P."/>
            <person name="Grigoriev I."/>
        </authorList>
    </citation>
    <scope>NUCLEOTIDE SEQUENCE</scope>
    <source>
        <strain evidence="16">ATCC 74209</strain>
    </source>
</reference>
<comment type="catalytic activity">
    <reaction evidence="12">
        <text>L-threonyl-[protein] + ATP = O-phospho-L-threonyl-[protein] + ADP + H(+)</text>
        <dbReference type="Rhea" id="RHEA:46608"/>
        <dbReference type="Rhea" id="RHEA-COMP:11060"/>
        <dbReference type="Rhea" id="RHEA-COMP:11605"/>
        <dbReference type="ChEBI" id="CHEBI:15378"/>
        <dbReference type="ChEBI" id="CHEBI:30013"/>
        <dbReference type="ChEBI" id="CHEBI:30616"/>
        <dbReference type="ChEBI" id="CHEBI:61977"/>
        <dbReference type="ChEBI" id="CHEBI:456216"/>
        <dbReference type="EC" id="2.7.11.1"/>
    </reaction>
</comment>
<evidence type="ECO:0000259" key="15">
    <source>
        <dbReference type="PROSITE" id="PS50011"/>
    </source>
</evidence>
<evidence type="ECO:0000256" key="9">
    <source>
        <dbReference type="ARBA" id="ARBA00022840"/>
    </source>
</evidence>
<keyword evidence="6" id="KW-0808">Transferase</keyword>
<protein>
    <recommendedName>
        <fullName evidence="5">EKC/KEOPS complex subunit BUD32</fullName>
        <ecNumber evidence="3">2.7.11.1</ecNumber>
    </recommendedName>
    <alternativeName>
        <fullName evidence="10 11">Atypical Serine/threonine protein kinase BUD32</fullName>
    </alternativeName>
    <alternativeName>
        <fullName evidence="4">EKC/KEOPS complex subunit bud32</fullName>
    </alternativeName>
</protein>
<keyword evidence="9" id="KW-0067">ATP-binding</keyword>
<organism evidence="16 17">
    <name type="scientific">Delitschia confertaspora ATCC 74209</name>
    <dbReference type="NCBI Taxonomy" id="1513339"/>
    <lineage>
        <taxon>Eukaryota</taxon>
        <taxon>Fungi</taxon>
        <taxon>Dikarya</taxon>
        <taxon>Ascomycota</taxon>
        <taxon>Pezizomycotina</taxon>
        <taxon>Dothideomycetes</taxon>
        <taxon>Pleosporomycetidae</taxon>
        <taxon>Pleosporales</taxon>
        <taxon>Delitschiaceae</taxon>
        <taxon>Delitschia</taxon>
    </lineage>
</organism>
<comment type="catalytic activity">
    <reaction evidence="13">
        <text>L-seryl-[protein] + ATP = O-phospho-L-seryl-[protein] + ADP + H(+)</text>
        <dbReference type="Rhea" id="RHEA:17989"/>
        <dbReference type="Rhea" id="RHEA-COMP:9863"/>
        <dbReference type="Rhea" id="RHEA-COMP:11604"/>
        <dbReference type="ChEBI" id="CHEBI:15378"/>
        <dbReference type="ChEBI" id="CHEBI:29999"/>
        <dbReference type="ChEBI" id="CHEBI:30616"/>
        <dbReference type="ChEBI" id="CHEBI:83421"/>
        <dbReference type="ChEBI" id="CHEBI:456216"/>
        <dbReference type="EC" id="2.7.11.1"/>
    </reaction>
</comment>
<keyword evidence="17" id="KW-1185">Reference proteome</keyword>
<gene>
    <name evidence="16" type="ORF">GQ43DRAFT_475900</name>
</gene>
<evidence type="ECO:0000256" key="6">
    <source>
        <dbReference type="ARBA" id="ARBA00022679"/>
    </source>
</evidence>
<evidence type="ECO:0000256" key="7">
    <source>
        <dbReference type="ARBA" id="ARBA00022741"/>
    </source>
</evidence>
<evidence type="ECO:0000313" key="17">
    <source>
        <dbReference type="Proteomes" id="UP000799536"/>
    </source>
</evidence>
<evidence type="ECO:0000313" key="16">
    <source>
        <dbReference type="EMBL" id="KAF2196915.1"/>
    </source>
</evidence>
<feature type="domain" description="Protein kinase" evidence="15">
    <location>
        <begin position="1"/>
        <end position="138"/>
    </location>
</feature>
<keyword evidence="7" id="KW-0547">Nucleotide-binding</keyword>
<keyword evidence="8" id="KW-0418">Kinase</keyword>
<name>A0A9P4JCU0_9PLEO</name>
<sequence>MSGHQKSLLLRHLGYIAVGFEHLHQYIIRHRDISPGNIFIHQRRAKIADFDATFNAKNNPGRHGHADPKSSPNSQVHASEVEESSYNAPQADNCKFDIFSIGATFVEVLLQTRSIEISDCIGTTIIASGGNGKQCGRS</sequence>
<dbReference type="PROSITE" id="PS00109">
    <property type="entry name" value="PROTEIN_KINASE_TYR"/>
    <property type="match status" value="1"/>
</dbReference>
<evidence type="ECO:0000256" key="2">
    <source>
        <dbReference type="ARBA" id="ARBA00011534"/>
    </source>
</evidence>
<dbReference type="GO" id="GO:0004674">
    <property type="term" value="F:protein serine/threonine kinase activity"/>
    <property type="evidence" value="ECO:0007669"/>
    <property type="project" value="UniProtKB-EC"/>
</dbReference>
<dbReference type="EC" id="2.7.11.1" evidence="3"/>
<dbReference type="InterPro" id="IPR008266">
    <property type="entry name" value="Tyr_kinase_AS"/>
</dbReference>
<dbReference type="Pfam" id="PF00069">
    <property type="entry name" value="Pkinase"/>
    <property type="match status" value="1"/>
</dbReference>
<evidence type="ECO:0000256" key="3">
    <source>
        <dbReference type="ARBA" id="ARBA00012513"/>
    </source>
</evidence>
<evidence type="ECO:0000256" key="8">
    <source>
        <dbReference type="ARBA" id="ARBA00022777"/>
    </source>
</evidence>
<dbReference type="Proteomes" id="UP000799536">
    <property type="component" value="Unassembled WGS sequence"/>
</dbReference>
<evidence type="ECO:0000256" key="10">
    <source>
        <dbReference type="ARBA" id="ARBA00030980"/>
    </source>
</evidence>
<evidence type="ECO:0000256" key="12">
    <source>
        <dbReference type="ARBA" id="ARBA00047899"/>
    </source>
</evidence>
<dbReference type="PANTHER" id="PTHR11042">
    <property type="entry name" value="EUKARYOTIC TRANSLATION INITIATION FACTOR 2-ALPHA KINASE EIF2-ALPHA KINASE -RELATED"/>
    <property type="match status" value="1"/>
</dbReference>
<comment type="caution">
    <text evidence="16">The sequence shown here is derived from an EMBL/GenBank/DDBJ whole genome shotgun (WGS) entry which is preliminary data.</text>
</comment>
<dbReference type="GO" id="GO:0005524">
    <property type="term" value="F:ATP binding"/>
    <property type="evidence" value="ECO:0007669"/>
    <property type="project" value="UniProtKB-KW"/>
</dbReference>
<evidence type="ECO:0000256" key="13">
    <source>
        <dbReference type="ARBA" id="ARBA00048679"/>
    </source>
</evidence>
<comment type="function">
    <text evidence="1">Component of the EKC/KEOPS complex that is required for the formation of a threonylcarbamoyl group on adenosine at position 37 (t(6)A37) in tRNAs that read codons beginning with adenine. The complex is probably involved in the transfer of the threonylcarbamoyl moiety of threonylcarbamoyl-AMP (TC-AMP) to the N6 group of A37. BUD32 has ATPase activity in the context of the EKC/KEOPS complex and likely plays a supporting role to the catalytic subunit KAE1. The EKC/KEOPS complex also promotes both telomere uncapping and telomere elongation. The complex is required for efficient recruitment of transcriptional coactivators.</text>
</comment>
<evidence type="ECO:0000256" key="11">
    <source>
        <dbReference type="ARBA" id="ARBA00033194"/>
    </source>
</evidence>
<feature type="region of interest" description="Disordered" evidence="14">
    <location>
        <begin position="54"/>
        <end position="86"/>
    </location>
</feature>